<dbReference type="EMBL" id="FP929052">
    <property type="protein sequence ID" value="CBL17403.1"/>
    <property type="molecule type" value="Genomic_DNA"/>
</dbReference>
<evidence type="ECO:0000256" key="1">
    <source>
        <dbReference type="SAM" id="Phobius"/>
    </source>
</evidence>
<keyword evidence="1" id="KW-0812">Transmembrane</keyword>
<name>D4LCQ8_RUMC1</name>
<dbReference type="GeneID" id="83156005"/>
<feature type="transmembrane region" description="Helical" evidence="1">
    <location>
        <begin position="66"/>
        <end position="84"/>
    </location>
</feature>
<feature type="transmembrane region" description="Helical" evidence="1">
    <location>
        <begin position="12"/>
        <end position="29"/>
    </location>
</feature>
<evidence type="ECO:0000313" key="3">
    <source>
        <dbReference type="Proteomes" id="UP000007054"/>
    </source>
</evidence>
<proteinExistence type="predicted"/>
<dbReference type="BioCyc" id="RCHA213810:RUM_RS06145-MONOMER"/>
<keyword evidence="3" id="KW-1185">Reference proteome</keyword>
<reference evidence="2" key="1">
    <citation type="submission" date="2010-03" db="EMBL/GenBank/DDBJ databases">
        <title>The genome sequence of Ruminococcus sp. 18P13.</title>
        <authorList>
            <consortium name="metaHIT consortium -- http://www.metahit.eu/"/>
            <person name="Pajon A."/>
            <person name="Turner K."/>
            <person name="Parkhill J."/>
            <person name="Bernalier A."/>
        </authorList>
    </citation>
    <scope>NUCLEOTIDE SEQUENCE [LARGE SCALE GENOMIC DNA]</scope>
    <source>
        <strain evidence="2">Type strain: 18P13</strain>
    </source>
</reference>
<protein>
    <submittedName>
        <fullName evidence="2">Uncharacterized protein</fullName>
    </submittedName>
</protein>
<evidence type="ECO:0000313" key="2">
    <source>
        <dbReference type="EMBL" id="CBL17403.1"/>
    </source>
</evidence>
<keyword evidence="1" id="KW-0472">Membrane</keyword>
<dbReference type="STRING" id="213810.RUM_12720"/>
<sequence length="201" mass="22187">MNTERIKKISGGLLILLGICSLTFLPGMGFSTGTISIDSFIPMAYIITGVCLLLNRSETFMIRSMAVLEALWVLPSLWLSLRLLQAPAQSIVTGIPGFFSKILWLYYLIHAFRFGVLALLGFYVPYAKKGALVGMIVYGVLAVSKVFSPRAFVLYLGYALLFRRLRQQEPAQNMPHAGNHPNGQGDVIETHGEVVQDHPEG</sequence>
<dbReference type="AlphaFoldDB" id="D4LCQ8"/>
<feature type="transmembrane region" description="Helical" evidence="1">
    <location>
        <begin position="104"/>
        <end position="124"/>
    </location>
</feature>
<dbReference type="PATRIC" id="fig|213810.4.peg.1167"/>
<gene>
    <name evidence="2" type="ordered locus">RUM_12720</name>
</gene>
<accession>D4LCQ8</accession>
<dbReference type="RefSeq" id="WP_015558310.1">
    <property type="nucleotide sequence ID" value="NC_021039.1"/>
</dbReference>
<feature type="transmembrane region" description="Helical" evidence="1">
    <location>
        <begin position="136"/>
        <end position="161"/>
    </location>
</feature>
<organism evidence="2 3">
    <name type="scientific">Ruminococcus champanellensis (strain DSM 18848 / JCM 17042 / KCTC 15320 / 18P13)</name>
    <dbReference type="NCBI Taxonomy" id="213810"/>
    <lineage>
        <taxon>Bacteria</taxon>
        <taxon>Bacillati</taxon>
        <taxon>Bacillota</taxon>
        <taxon>Clostridia</taxon>
        <taxon>Eubacteriales</taxon>
        <taxon>Oscillospiraceae</taxon>
        <taxon>Ruminococcus</taxon>
    </lineage>
</organism>
<reference evidence="2" key="2">
    <citation type="submission" date="2010-03" db="EMBL/GenBank/DDBJ databases">
        <authorList>
            <person name="Pajon A."/>
        </authorList>
    </citation>
    <scope>NUCLEOTIDE SEQUENCE</scope>
    <source>
        <strain evidence="2">Type strain: 18P13</strain>
    </source>
</reference>
<dbReference type="KEGG" id="rch:RUM_12720"/>
<dbReference type="HOGENOM" id="CLU_1359581_0_0_9"/>
<keyword evidence="1" id="KW-1133">Transmembrane helix</keyword>
<dbReference type="Proteomes" id="UP000007054">
    <property type="component" value="Chromosome"/>
</dbReference>